<dbReference type="GO" id="GO:0006749">
    <property type="term" value="P:glutathione metabolic process"/>
    <property type="evidence" value="ECO:0000318"/>
    <property type="project" value="GO_Central"/>
</dbReference>
<name>B3RW72_TRIAD</name>
<feature type="domain" description="GST C-terminal" evidence="2">
    <location>
        <begin position="83"/>
        <end position="208"/>
    </location>
</feature>
<dbReference type="KEGG" id="tad:TRIADDRAFT_63898"/>
<dbReference type="PhylomeDB" id="B3RW72"/>
<dbReference type="CDD" id="cd03039">
    <property type="entry name" value="GST_N_Sigma_like"/>
    <property type="match status" value="1"/>
</dbReference>
<dbReference type="CTD" id="6752862"/>
<reference evidence="3 4" key="1">
    <citation type="journal article" date="2008" name="Nature">
        <title>The Trichoplax genome and the nature of placozoans.</title>
        <authorList>
            <person name="Srivastava M."/>
            <person name="Begovic E."/>
            <person name="Chapman J."/>
            <person name="Putnam N.H."/>
            <person name="Hellsten U."/>
            <person name="Kawashima T."/>
            <person name="Kuo A."/>
            <person name="Mitros T."/>
            <person name="Salamov A."/>
            <person name="Carpenter M.L."/>
            <person name="Signorovitch A.Y."/>
            <person name="Moreno M.A."/>
            <person name="Kamm K."/>
            <person name="Grimwood J."/>
            <person name="Schmutz J."/>
            <person name="Shapiro H."/>
            <person name="Grigoriev I.V."/>
            <person name="Buss L.W."/>
            <person name="Schierwater B."/>
            <person name="Dellaporta S.L."/>
            <person name="Rokhsar D.S."/>
        </authorList>
    </citation>
    <scope>NUCLEOTIDE SEQUENCE [LARGE SCALE GENOMIC DNA]</scope>
    <source>
        <strain evidence="3 4">Grell-BS-1999</strain>
    </source>
</reference>
<evidence type="ECO:0000313" key="3">
    <source>
        <dbReference type="EMBL" id="EDV25616.1"/>
    </source>
</evidence>
<dbReference type="RefSeq" id="XP_002111649.1">
    <property type="nucleotide sequence ID" value="XM_002111613.1"/>
</dbReference>
<dbReference type="FunCoup" id="B3RW72">
    <property type="interactions" value="78"/>
</dbReference>
<dbReference type="PROSITE" id="PS50405">
    <property type="entry name" value="GST_CTER"/>
    <property type="match status" value="1"/>
</dbReference>
<feature type="domain" description="GST N-terminal" evidence="1">
    <location>
        <begin position="2"/>
        <end position="81"/>
    </location>
</feature>
<dbReference type="Pfam" id="PF14497">
    <property type="entry name" value="GST_C_3"/>
    <property type="match status" value="1"/>
</dbReference>
<dbReference type="InterPro" id="IPR050213">
    <property type="entry name" value="GST_superfamily"/>
</dbReference>
<dbReference type="STRING" id="10228.B3RW72"/>
<evidence type="ECO:0000259" key="1">
    <source>
        <dbReference type="PROSITE" id="PS50404"/>
    </source>
</evidence>
<dbReference type="AlphaFoldDB" id="B3RW72"/>
<dbReference type="Pfam" id="PF02798">
    <property type="entry name" value="GST_N"/>
    <property type="match status" value="1"/>
</dbReference>
<dbReference type="SFLD" id="SFLDG01205">
    <property type="entry name" value="AMPS.1"/>
    <property type="match status" value="1"/>
</dbReference>
<dbReference type="SFLD" id="SFLDG00363">
    <property type="entry name" value="AMPS_(cytGST):_Alpha-__Mu-__Pi"/>
    <property type="match status" value="1"/>
</dbReference>
<dbReference type="FunFam" id="3.40.30.10:FF:000258">
    <property type="entry name" value="Glutathione S-transferase"/>
    <property type="match status" value="1"/>
</dbReference>
<dbReference type="InterPro" id="IPR010987">
    <property type="entry name" value="Glutathione-S-Trfase_C-like"/>
</dbReference>
<accession>B3RW72</accession>
<dbReference type="GO" id="GO:0004364">
    <property type="term" value="F:glutathione transferase activity"/>
    <property type="evidence" value="ECO:0000318"/>
    <property type="project" value="GO_Central"/>
</dbReference>
<keyword evidence="4" id="KW-1185">Reference proteome</keyword>
<dbReference type="HOGENOM" id="CLU_039475_1_0_1"/>
<evidence type="ECO:0000313" key="4">
    <source>
        <dbReference type="Proteomes" id="UP000009022"/>
    </source>
</evidence>
<gene>
    <name evidence="3" type="ORF">TRIADDRAFT_63898</name>
</gene>
<dbReference type="Proteomes" id="UP000009022">
    <property type="component" value="Unassembled WGS sequence"/>
</dbReference>
<dbReference type="OrthoDB" id="414243at2759"/>
<dbReference type="PROSITE" id="PS50404">
    <property type="entry name" value="GST_NTER"/>
    <property type="match status" value="1"/>
</dbReference>
<dbReference type="SUPFAM" id="SSF47616">
    <property type="entry name" value="GST C-terminal domain-like"/>
    <property type="match status" value="1"/>
</dbReference>
<dbReference type="PANTHER" id="PTHR11571:SF150">
    <property type="entry name" value="GLUTATHIONE S-TRANSFERASE"/>
    <property type="match status" value="1"/>
</dbReference>
<dbReference type="GeneID" id="6752862"/>
<dbReference type="InterPro" id="IPR040079">
    <property type="entry name" value="Glutathione_S-Trfase"/>
</dbReference>
<dbReference type="Gene3D" id="3.40.30.10">
    <property type="entry name" value="Glutaredoxin"/>
    <property type="match status" value="1"/>
</dbReference>
<evidence type="ECO:0000259" key="2">
    <source>
        <dbReference type="PROSITE" id="PS50405"/>
    </source>
</evidence>
<dbReference type="Gene3D" id="1.20.1050.10">
    <property type="match status" value="1"/>
</dbReference>
<dbReference type="PANTHER" id="PTHR11571">
    <property type="entry name" value="GLUTATHIONE S-TRANSFERASE"/>
    <property type="match status" value="1"/>
</dbReference>
<protein>
    <submittedName>
        <fullName evidence="3">Uncharacterized protein</fullName>
    </submittedName>
</protein>
<dbReference type="CDD" id="cd03192">
    <property type="entry name" value="GST_C_Sigma_like"/>
    <property type="match status" value="1"/>
</dbReference>
<dbReference type="InterPro" id="IPR036249">
    <property type="entry name" value="Thioredoxin-like_sf"/>
</dbReference>
<dbReference type="SFLD" id="SFLDS00019">
    <property type="entry name" value="Glutathione_Transferase_(cytos"/>
    <property type="match status" value="1"/>
</dbReference>
<organism evidence="3 4">
    <name type="scientific">Trichoplax adhaerens</name>
    <name type="common">Trichoplax reptans</name>
    <dbReference type="NCBI Taxonomy" id="10228"/>
    <lineage>
        <taxon>Eukaryota</taxon>
        <taxon>Metazoa</taxon>
        <taxon>Placozoa</taxon>
        <taxon>Uniplacotomia</taxon>
        <taxon>Trichoplacea</taxon>
        <taxon>Trichoplacidae</taxon>
        <taxon>Trichoplax</taxon>
    </lineage>
</organism>
<sequence length="208" mass="23676">MPNYRLTYFEARGRAELARYLFALADVSYEDVRVTSEEWKKIKGDSKAPFGQLPMLEVDDKVLCQSDAIAVYLAREFGLAGKTSWDEYRVYVVQGAFGDAMTKIIGVHFEADETKKAEKQKDFSENFLPSWLSAVEKVYKEGGTSFFVGDSLTLADIYFLIACETLQVFSQGSKDIFKSAPALDELFDRIANIPQIKAWREKRPKTQF</sequence>
<dbReference type="SUPFAM" id="SSF52833">
    <property type="entry name" value="Thioredoxin-like"/>
    <property type="match status" value="1"/>
</dbReference>
<dbReference type="EMBL" id="DS985244">
    <property type="protein sequence ID" value="EDV25616.1"/>
    <property type="molecule type" value="Genomic_DNA"/>
</dbReference>
<dbReference type="InParanoid" id="B3RW72"/>
<dbReference type="FunFam" id="1.20.1050.10:FF:000062">
    <property type="entry name" value="S-crystallin 4"/>
    <property type="match status" value="1"/>
</dbReference>
<dbReference type="OMA" id="IFRYTAR"/>
<dbReference type="eggNOG" id="KOG1695">
    <property type="taxonomic scope" value="Eukaryota"/>
</dbReference>
<dbReference type="InterPro" id="IPR004045">
    <property type="entry name" value="Glutathione_S-Trfase_N"/>
</dbReference>
<proteinExistence type="predicted"/>
<dbReference type="InterPro" id="IPR004046">
    <property type="entry name" value="GST_C"/>
</dbReference>
<dbReference type="InterPro" id="IPR036282">
    <property type="entry name" value="Glutathione-S-Trfase_C_sf"/>
</dbReference>